<evidence type="ECO:0000256" key="2">
    <source>
        <dbReference type="SAM" id="Phobius"/>
    </source>
</evidence>
<dbReference type="EMBL" id="JACMSC010000006">
    <property type="protein sequence ID" value="KAG6519023.1"/>
    <property type="molecule type" value="Genomic_DNA"/>
</dbReference>
<keyword evidence="2" id="KW-0812">Transmembrane</keyword>
<accession>A0A8J5H598</accession>
<reference evidence="3 4" key="1">
    <citation type="submission" date="2020-08" db="EMBL/GenBank/DDBJ databases">
        <title>Plant Genome Project.</title>
        <authorList>
            <person name="Zhang R.-G."/>
        </authorList>
    </citation>
    <scope>NUCLEOTIDE SEQUENCE [LARGE SCALE GENOMIC DNA]</scope>
    <source>
        <tissue evidence="3">Rhizome</tissue>
    </source>
</reference>
<proteinExistence type="predicted"/>
<protein>
    <recommendedName>
        <fullName evidence="5">Outer envelope membrane protein 7</fullName>
    </recommendedName>
</protein>
<dbReference type="PANTHER" id="PTHR33982:SF7">
    <property type="entry name" value="OS07G0154300 PROTEIN"/>
    <property type="match status" value="1"/>
</dbReference>
<gene>
    <name evidence="3" type="ORF">ZIOFF_022512</name>
</gene>
<keyword evidence="2" id="KW-1133">Transmembrane helix</keyword>
<dbReference type="AlphaFoldDB" id="A0A8J5H598"/>
<dbReference type="InterPro" id="IPR038944">
    <property type="entry name" value="OEP7-like"/>
</dbReference>
<feature type="compositionally biased region" description="Pro residues" evidence="1">
    <location>
        <begin position="105"/>
        <end position="114"/>
    </location>
</feature>
<feature type="transmembrane region" description="Helical" evidence="2">
    <location>
        <begin position="37"/>
        <end position="57"/>
    </location>
</feature>
<evidence type="ECO:0000256" key="1">
    <source>
        <dbReference type="SAM" id="MobiDB-lite"/>
    </source>
</evidence>
<organism evidence="3 4">
    <name type="scientific">Zingiber officinale</name>
    <name type="common">Ginger</name>
    <name type="synonym">Amomum zingiber</name>
    <dbReference type="NCBI Taxonomy" id="94328"/>
    <lineage>
        <taxon>Eukaryota</taxon>
        <taxon>Viridiplantae</taxon>
        <taxon>Streptophyta</taxon>
        <taxon>Embryophyta</taxon>
        <taxon>Tracheophyta</taxon>
        <taxon>Spermatophyta</taxon>
        <taxon>Magnoliopsida</taxon>
        <taxon>Liliopsida</taxon>
        <taxon>Zingiberales</taxon>
        <taxon>Zingiberaceae</taxon>
        <taxon>Zingiber</taxon>
    </lineage>
</organism>
<evidence type="ECO:0000313" key="3">
    <source>
        <dbReference type="EMBL" id="KAG6519023.1"/>
    </source>
</evidence>
<dbReference type="PANTHER" id="PTHR33982">
    <property type="entry name" value="OUTER ENVELOPE MEMBRANE PROTEIN 7-RELATED"/>
    <property type="match status" value="1"/>
</dbReference>
<feature type="region of interest" description="Disordered" evidence="1">
    <location>
        <begin position="74"/>
        <end position="114"/>
    </location>
</feature>
<evidence type="ECO:0000313" key="4">
    <source>
        <dbReference type="Proteomes" id="UP000734854"/>
    </source>
</evidence>
<sequence>MIMLPISSRDQDRLERSLNPNETACYGESNNDQIGEMAAITTAVVAIAAVILGWITIEIACKPCLEQGRNAIDRALDPNYDPDSAHNPSPAAANEPLLRDDQPAPSAPPAPKIA</sequence>
<evidence type="ECO:0008006" key="5">
    <source>
        <dbReference type="Google" id="ProtNLM"/>
    </source>
</evidence>
<name>A0A8J5H598_ZINOF</name>
<comment type="caution">
    <text evidence="3">The sequence shown here is derived from an EMBL/GenBank/DDBJ whole genome shotgun (WGS) entry which is preliminary data.</text>
</comment>
<keyword evidence="2" id="KW-0472">Membrane</keyword>
<dbReference type="Proteomes" id="UP000734854">
    <property type="component" value="Unassembled WGS sequence"/>
</dbReference>
<keyword evidence="4" id="KW-1185">Reference proteome</keyword>